<dbReference type="AlphaFoldDB" id="A0AAW5VWW6"/>
<evidence type="ECO:0000256" key="1">
    <source>
        <dbReference type="ARBA" id="ARBA00007162"/>
    </source>
</evidence>
<comment type="caution">
    <text evidence="5">The sequence shown here is derived from an EMBL/GenBank/DDBJ whole genome shotgun (WGS) entry which is preliminary data.</text>
</comment>
<reference evidence="5" key="1">
    <citation type="submission" date="2022-11" db="EMBL/GenBank/DDBJ databases">
        <title>Biodiversity and phylogenetic relationships of bacteria.</title>
        <authorList>
            <person name="Machado R.A.R."/>
            <person name="Bhat A."/>
            <person name="Loulou A."/>
            <person name="Kallel S."/>
        </authorList>
    </citation>
    <scope>NUCLEOTIDE SEQUENCE</scope>
    <source>
        <strain evidence="5">DSM 16503</strain>
    </source>
</reference>
<dbReference type="PANTHER" id="PTHR35841">
    <property type="entry name" value="PHOSPHONATES-BINDING PERIPLASMIC PROTEIN"/>
    <property type="match status" value="1"/>
</dbReference>
<sequence length="283" mass="30324">MAATAATAIFSVFGTAAQAAQDTLTIGLIPAEDSQAMIESSKQVIEQLERESGMKVEPFVATDYNGIIEALRAKKLDVAYLGPFSYVLANSVADVEAFAVAVTKKTGKSAYKSLIVVRADSGIENVEQLKDRTFAFVDPSSTSGHLFPKAGLENDGYKPEALFSRVVFSGSHDASLLAVANRKVDAAAVADRIYASAIAKGQLAEGDLKVVWSSSDIPESPMVWRKDLDPSVKEKVAKALANIKDVPWGDQGMLNGFQPTTDTAYNVVRDTAKVLDLDLRSMK</sequence>
<dbReference type="NCBIfam" id="TIGR01098">
    <property type="entry name" value="3A0109s03R"/>
    <property type="match status" value="1"/>
</dbReference>
<feature type="signal peptide" evidence="3">
    <location>
        <begin position="1"/>
        <end position="19"/>
    </location>
</feature>
<dbReference type="SMART" id="SM00062">
    <property type="entry name" value="PBPb"/>
    <property type="match status" value="1"/>
</dbReference>
<dbReference type="Pfam" id="PF12974">
    <property type="entry name" value="Phosphonate-bd"/>
    <property type="match status" value="1"/>
</dbReference>
<dbReference type="InterPro" id="IPR001638">
    <property type="entry name" value="Solute-binding_3/MltF_N"/>
</dbReference>
<gene>
    <name evidence="5" type="primary">phnD</name>
    <name evidence="5" type="ORF">OSH02_10215</name>
</gene>
<dbReference type="SUPFAM" id="SSF53850">
    <property type="entry name" value="Periplasmic binding protein-like II"/>
    <property type="match status" value="1"/>
</dbReference>
<comment type="similarity">
    <text evidence="1">Belongs to the phosphate/phosphite/phosphonate binding protein family.</text>
</comment>
<feature type="chain" id="PRO_5043554681" evidence="3">
    <location>
        <begin position="20"/>
        <end position="283"/>
    </location>
</feature>
<dbReference type="GO" id="GO:0043190">
    <property type="term" value="C:ATP-binding cassette (ABC) transporter complex"/>
    <property type="evidence" value="ECO:0007669"/>
    <property type="project" value="InterPro"/>
</dbReference>
<evidence type="ECO:0000256" key="2">
    <source>
        <dbReference type="ARBA" id="ARBA00022729"/>
    </source>
</evidence>
<name>A0AAW5VWW6_9BURK</name>
<dbReference type="EMBL" id="JAPKNB010000006">
    <property type="protein sequence ID" value="MCX5565737.1"/>
    <property type="molecule type" value="Genomic_DNA"/>
</dbReference>
<evidence type="ECO:0000259" key="4">
    <source>
        <dbReference type="SMART" id="SM00062"/>
    </source>
</evidence>
<dbReference type="InterPro" id="IPR017797">
    <property type="entry name" value="Phosphnate-bd"/>
</dbReference>
<dbReference type="GO" id="GO:0015716">
    <property type="term" value="P:organic phosphonate transport"/>
    <property type="evidence" value="ECO:0007669"/>
    <property type="project" value="InterPro"/>
</dbReference>
<dbReference type="CDD" id="cd01071">
    <property type="entry name" value="PBP2_PhnD_like"/>
    <property type="match status" value="1"/>
</dbReference>
<dbReference type="PANTHER" id="PTHR35841:SF1">
    <property type="entry name" value="PHOSPHONATES-BINDING PERIPLASMIC PROTEIN"/>
    <property type="match status" value="1"/>
</dbReference>
<accession>A0AAW5VWW6</accession>
<dbReference type="InterPro" id="IPR005770">
    <property type="entry name" value="PhnD"/>
</dbReference>
<dbReference type="Gene3D" id="3.40.190.10">
    <property type="entry name" value="Periplasmic binding protein-like II"/>
    <property type="match status" value="2"/>
</dbReference>
<protein>
    <submittedName>
        <fullName evidence="5">Phosphonate ABC transporter substrate-binding protein</fullName>
    </submittedName>
</protein>
<dbReference type="NCBIfam" id="TIGR03431">
    <property type="entry name" value="PhnD"/>
    <property type="match status" value="1"/>
</dbReference>
<evidence type="ECO:0000313" key="5">
    <source>
        <dbReference type="EMBL" id="MCX5565737.1"/>
    </source>
</evidence>
<evidence type="ECO:0000256" key="3">
    <source>
        <dbReference type="SAM" id="SignalP"/>
    </source>
</evidence>
<keyword evidence="2 3" id="KW-0732">Signal</keyword>
<proteinExistence type="inferred from homology"/>
<dbReference type="GO" id="GO:0055085">
    <property type="term" value="P:transmembrane transport"/>
    <property type="evidence" value="ECO:0007669"/>
    <property type="project" value="InterPro"/>
</dbReference>
<feature type="domain" description="Solute-binding protein family 3/N-terminal" evidence="4">
    <location>
        <begin position="23"/>
        <end position="252"/>
    </location>
</feature>
<evidence type="ECO:0000313" key="6">
    <source>
        <dbReference type="Proteomes" id="UP001208074"/>
    </source>
</evidence>
<organism evidence="5 6">
    <name type="scientific">Alcaligenes phenolicus</name>
    <dbReference type="NCBI Taxonomy" id="232846"/>
    <lineage>
        <taxon>Bacteria</taxon>
        <taxon>Pseudomonadati</taxon>
        <taxon>Pseudomonadota</taxon>
        <taxon>Betaproteobacteria</taxon>
        <taxon>Burkholderiales</taxon>
        <taxon>Alcaligenaceae</taxon>
        <taxon>Alcaligenes</taxon>
    </lineage>
</organism>
<dbReference type="Proteomes" id="UP001208074">
    <property type="component" value="Unassembled WGS sequence"/>
</dbReference>